<dbReference type="Proteomes" id="UP000617531">
    <property type="component" value="Unassembled WGS sequence"/>
</dbReference>
<keyword evidence="1" id="KW-0732">Signal</keyword>
<gene>
    <name evidence="2" type="ORF">GCM10011600_01210</name>
</gene>
<organism evidence="2 3">
    <name type="scientific">Pseudolysinimonas yzui</name>
    <dbReference type="NCBI Taxonomy" id="2708254"/>
    <lineage>
        <taxon>Bacteria</taxon>
        <taxon>Bacillati</taxon>
        <taxon>Actinomycetota</taxon>
        <taxon>Actinomycetes</taxon>
        <taxon>Micrococcales</taxon>
        <taxon>Microbacteriaceae</taxon>
        <taxon>Pseudolysinimonas</taxon>
    </lineage>
</organism>
<keyword evidence="3" id="KW-1185">Reference proteome</keyword>
<comment type="caution">
    <text evidence="2">The sequence shown here is derived from an EMBL/GenBank/DDBJ whole genome shotgun (WGS) entry which is preliminary data.</text>
</comment>
<name>A0A8J3GML4_9MICO</name>
<sequence length="152" mass="16218">MAFAVVVIALAALIAFRVATRAPAIPLGETAIADLQPGSCVAEDRLDLATYTVVACSAPHPQQVFASADLELDESVYAQTGGALDAFGDAVCDRYLEYRLFLDQEIERTDYTARAIGLPTPDEYAAGDTDALCVIARGDGDDLTDDLYRPMP</sequence>
<evidence type="ECO:0000313" key="3">
    <source>
        <dbReference type="Proteomes" id="UP000617531"/>
    </source>
</evidence>
<evidence type="ECO:0008006" key="4">
    <source>
        <dbReference type="Google" id="ProtNLM"/>
    </source>
</evidence>
<reference evidence="2" key="1">
    <citation type="journal article" date="2014" name="Int. J. Syst. Evol. Microbiol.">
        <title>Complete genome sequence of Corynebacterium casei LMG S-19264T (=DSM 44701T), isolated from a smear-ripened cheese.</title>
        <authorList>
            <consortium name="US DOE Joint Genome Institute (JGI-PGF)"/>
            <person name="Walter F."/>
            <person name="Albersmeier A."/>
            <person name="Kalinowski J."/>
            <person name="Ruckert C."/>
        </authorList>
    </citation>
    <scope>NUCLEOTIDE SEQUENCE</scope>
    <source>
        <strain evidence="2">CGMCC 1.16548</strain>
    </source>
</reference>
<evidence type="ECO:0000256" key="1">
    <source>
        <dbReference type="SAM" id="SignalP"/>
    </source>
</evidence>
<feature type="signal peptide" evidence="1">
    <location>
        <begin position="1"/>
        <end position="24"/>
    </location>
</feature>
<accession>A0A8J3GML4</accession>
<dbReference type="AlphaFoldDB" id="A0A8J3GML4"/>
<dbReference type="EMBL" id="BNAI01000001">
    <property type="protein sequence ID" value="GHF04532.1"/>
    <property type="molecule type" value="Genomic_DNA"/>
</dbReference>
<protein>
    <recommendedName>
        <fullName evidence="4">Septum formation-related domain-containing protein</fullName>
    </recommendedName>
</protein>
<feature type="chain" id="PRO_5035260845" description="Septum formation-related domain-containing protein" evidence="1">
    <location>
        <begin position="25"/>
        <end position="152"/>
    </location>
</feature>
<evidence type="ECO:0000313" key="2">
    <source>
        <dbReference type="EMBL" id="GHF04532.1"/>
    </source>
</evidence>
<proteinExistence type="predicted"/>
<reference evidence="2" key="2">
    <citation type="submission" date="2020-09" db="EMBL/GenBank/DDBJ databases">
        <authorList>
            <person name="Sun Q."/>
            <person name="Zhou Y."/>
        </authorList>
    </citation>
    <scope>NUCLEOTIDE SEQUENCE</scope>
    <source>
        <strain evidence="2">CGMCC 1.16548</strain>
    </source>
</reference>